<feature type="chain" id="PRO_5037102569" evidence="2">
    <location>
        <begin position="20"/>
        <end position="348"/>
    </location>
</feature>
<dbReference type="AlphaFoldDB" id="A0A914QHJ1"/>
<feature type="region of interest" description="Disordered" evidence="1">
    <location>
        <begin position="329"/>
        <end position="348"/>
    </location>
</feature>
<keyword evidence="4" id="KW-1185">Reference proteome</keyword>
<name>A0A914QHJ1_9BILA</name>
<accession>A0A914QHJ1</accession>
<dbReference type="CDD" id="cd00519">
    <property type="entry name" value="Lipase_3"/>
    <property type="match status" value="1"/>
</dbReference>
<dbReference type="WBParaSite" id="PDA_v2.g31065.t1">
    <property type="protein sequence ID" value="PDA_v2.g31065.t1"/>
    <property type="gene ID" value="PDA_v2.g31065"/>
</dbReference>
<feature type="signal peptide" evidence="2">
    <location>
        <begin position="1"/>
        <end position="19"/>
    </location>
</feature>
<dbReference type="SUPFAM" id="SSF53474">
    <property type="entry name" value="alpha/beta-Hydrolases"/>
    <property type="match status" value="1"/>
</dbReference>
<sequence>MGEKFFIIIFICFLDFGNSSFYEGSFDENFAKTVSNFVAAAFIPPQTINSAELAQQCFENGIPNVKWEKPVQYIRNSCAGYFNGECQLIITQSVISKMIIIAFRGTIKKEQMNIEADKTITTFIPWKYNKTFGNVNKYFFAAAENMWKHQIESYLNNNKGYLIIFTGHSIGGAIASLSALKANQLGLVDPGNIMLYTFGEPRTGDLDFSKNFHYLVPGSYRVVHNSDIVPHLPLCDGIFNDLCKNNASKAYHQPQEIWYNSPNLSMFDTEFKTCDENNGEDPNCSNSISATEFLLNVDSDRGYSMHLNYFNHNLKEYGNKGCPLDILPTSTTPSTTPSNSADSLMPFF</sequence>
<dbReference type="GO" id="GO:0006629">
    <property type="term" value="P:lipid metabolic process"/>
    <property type="evidence" value="ECO:0007669"/>
    <property type="project" value="InterPro"/>
</dbReference>
<evidence type="ECO:0000313" key="5">
    <source>
        <dbReference type="WBParaSite" id="PDA_v2.g31065.t1"/>
    </source>
</evidence>
<reference evidence="5" key="1">
    <citation type="submission" date="2022-11" db="UniProtKB">
        <authorList>
            <consortium name="WormBaseParasite"/>
        </authorList>
    </citation>
    <scope>IDENTIFICATION</scope>
</reference>
<feature type="domain" description="Fungal lipase-type" evidence="3">
    <location>
        <begin position="100"/>
        <end position="236"/>
    </location>
</feature>
<protein>
    <submittedName>
        <fullName evidence="5">Fungal lipase-like domain-containing protein</fullName>
    </submittedName>
</protein>
<evidence type="ECO:0000259" key="3">
    <source>
        <dbReference type="Pfam" id="PF01764"/>
    </source>
</evidence>
<proteinExistence type="predicted"/>
<organism evidence="4 5">
    <name type="scientific">Panagrolaimus davidi</name>
    <dbReference type="NCBI Taxonomy" id="227884"/>
    <lineage>
        <taxon>Eukaryota</taxon>
        <taxon>Metazoa</taxon>
        <taxon>Ecdysozoa</taxon>
        <taxon>Nematoda</taxon>
        <taxon>Chromadorea</taxon>
        <taxon>Rhabditida</taxon>
        <taxon>Tylenchina</taxon>
        <taxon>Panagrolaimomorpha</taxon>
        <taxon>Panagrolaimoidea</taxon>
        <taxon>Panagrolaimidae</taxon>
        <taxon>Panagrolaimus</taxon>
    </lineage>
</organism>
<keyword evidence="2" id="KW-0732">Signal</keyword>
<evidence type="ECO:0000256" key="1">
    <source>
        <dbReference type="SAM" id="MobiDB-lite"/>
    </source>
</evidence>
<dbReference type="PANTHER" id="PTHR45908">
    <property type="entry name" value="PROTEIN CBG11750-RELATED"/>
    <property type="match status" value="1"/>
</dbReference>
<feature type="compositionally biased region" description="Low complexity" evidence="1">
    <location>
        <begin position="329"/>
        <end position="338"/>
    </location>
</feature>
<dbReference type="InterPro" id="IPR029058">
    <property type="entry name" value="AB_hydrolase_fold"/>
</dbReference>
<evidence type="ECO:0000313" key="4">
    <source>
        <dbReference type="Proteomes" id="UP000887578"/>
    </source>
</evidence>
<dbReference type="InterPro" id="IPR002921">
    <property type="entry name" value="Fungal_lipase-type"/>
</dbReference>
<dbReference type="Pfam" id="PF01764">
    <property type="entry name" value="Lipase_3"/>
    <property type="match status" value="1"/>
</dbReference>
<evidence type="ECO:0000256" key="2">
    <source>
        <dbReference type="SAM" id="SignalP"/>
    </source>
</evidence>
<dbReference type="Proteomes" id="UP000887578">
    <property type="component" value="Unplaced"/>
</dbReference>
<dbReference type="Gene3D" id="3.40.50.1820">
    <property type="entry name" value="alpha/beta hydrolase"/>
    <property type="match status" value="1"/>
</dbReference>